<keyword evidence="8" id="KW-1185">Reference proteome</keyword>
<dbReference type="InterPro" id="IPR008271">
    <property type="entry name" value="Ser/Thr_kinase_AS"/>
</dbReference>
<dbReference type="STRING" id="1962155.B1813_10185"/>
<dbReference type="PANTHER" id="PTHR43289">
    <property type="entry name" value="MITOGEN-ACTIVATED PROTEIN KINASE KINASE KINASE 20-RELATED"/>
    <property type="match status" value="1"/>
</dbReference>
<evidence type="ECO:0000256" key="1">
    <source>
        <dbReference type="ARBA" id="ARBA00022679"/>
    </source>
</evidence>
<keyword evidence="1" id="KW-0808">Transferase</keyword>
<dbReference type="Proteomes" id="UP000192591">
    <property type="component" value="Unassembled WGS sequence"/>
</dbReference>
<evidence type="ECO:0000259" key="6">
    <source>
        <dbReference type="PROSITE" id="PS50011"/>
    </source>
</evidence>
<feature type="binding site" evidence="5">
    <location>
        <position position="43"/>
    </location>
    <ligand>
        <name>ATP</name>
        <dbReference type="ChEBI" id="CHEBI:30616"/>
    </ligand>
</feature>
<dbReference type="CDD" id="cd14014">
    <property type="entry name" value="STKc_PknB_like"/>
    <property type="match status" value="1"/>
</dbReference>
<evidence type="ECO:0000256" key="2">
    <source>
        <dbReference type="ARBA" id="ARBA00022741"/>
    </source>
</evidence>
<gene>
    <name evidence="7" type="ORF">B1813_10185</name>
</gene>
<organism evidence="7 8">
    <name type="scientific">Saccharomonospora piscinae</name>
    <dbReference type="NCBI Taxonomy" id="687388"/>
    <lineage>
        <taxon>Bacteria</taxon>
        <taxon>Bacillati</taxon>
        <taxon>Actinomycetota</taxon>
        <taxon>Actinomycetes</taxon>
        <taxon>Pseudonocardiales</taxon>
        <taxon>Pseudonocardiaceae</taxon>
        <taxon>Saccharomonospora</taxon>
    </lineage>
</organism>
<evidence type="ECO:0000313" key="8">
    <source>
        <dbReference type="Proteomes" id="UP000192591"/>
    </source>
</evidence>
<evidence type="ECO:0000256" key="5">
    <source>
        <dbReference type="PROSITE-ProRule" id="PRU10141"/>
    </source>
</evidence>
<dbReference type="PROSITE" id="PS50011">
    <property type="entry name" value="PROTEIN_KINASE_DOM"/>
    <property type="match status" value="1"/>
</dbReference>
<keyword evidence="2 5" id="KW-0547">Nucleotide-binding</keyword>
<evidence type="ECO:0000256" key="3">
    <source>
        <dbReference type="ARBA" id="ARBA00022777"/>
    </source>
</evidence>
<dbReference type="PROSITE" id="PS00108">
    <property type="entry name" value="PROTEIN_KINASE_ST"/>
    <property type="match status" value="1"/>
</dbReference>
<keyword evidence="3 7" id="KW-0418">Kinase</keyword>
<reference evidence="7 8" key="1">
    <citation type="submission" date="2017-02" db="EMBL/GenBank/DDBJ databases">
        <title>Draft genome of Saccharomonospora sp. 154.</title>
        <authorList>
            <person name="Alonso-Carmona G.S."/>
            <person name="De La Haba R."/>
            <person name="Vera-Gargallo B."/>
            <person name="Sandoval-Trujillo A.H."/>
            <person name="Ramirez-Duran N."/>
            <person name="Ventosa A."/>
        </authorList>
    </citation>
    <scope>NUCLEOTIDE SEQUENCE [LARGE SCALE GENOMIC DNA]</scope>
    <source>
        <strain evidence="7 8">LRS4.154</strain>
    </source>
</reference>
<sequence>MKPLRPDDPRRVGRYRTLAALGEGGMGRVLLAVAPDGRFAAVKHVFASLAGDPVFRDRFRREVAASRLVSGAYTAPVLDADTESDTPWLASAYVPGPTLADVLEANGPLDVGGVRHLALTLAVALADIHRAGLVHRDLKPGNVLLTHDGPRVIDFGIARALDESGLTATGALIGSPAFMSPEQALGTELTPASDVFSLGSLLVTAATGQRPFAAPSTPQTLFNVAHGEPDLSPLPAEVRAFVEPCLAKDPASRPTSRQLVELLGSVPPGMAPWPPSVAAHIARQEQLLRTVVAAPPPPPAPSPAAPVRRRHGRSGAAGRVGVPLAAFAAALAAVLVVVLTTGGGESPPPDDAAPEPAVGQGEALAAEWLRRVDPCAVLAGVSVPGLGTLTPEDAPFSLHRCRYDTTDGTVRLGLGEDLYPGAREGGAVAGRPVLLTNLTGGCEASAQLTDEPELVVTVSDSSARTCEGPEAVLAEALPRLRTDRVLRELPADSALAVEMCGLLPDGTVRELLGPATASGTGLHGCEWDGERTVRVRVQPGVPGLPPEENAEPVTLDGVEAHATSDGEYCAITWQHRRINDDLSEEVSVFYLQSDGDPCERAQRLAAEVVTALPRA</sequence>
<dbReference type="InterPro" id="IPR017441">
    <property type="entry name" value="Protein_kinase_ATP_BS"/>
</dbReference>
<dbReference type="Gene3D" id="3.30.200.20">
    <property type="entry name" value="Phosphorylase Kinase, domain 1"/>
    <property type="match status" value="1"/>
</dbReference>
<dbReference type="PROSITE" id="PS00107">
    <property type="entry name" value="PROTEIN_KINASE_ATP"/>
    <property type="match status" value="1"/>
</dbReference>
<dbReference type="AlphaFoldDB" id="A0A1V9A5Y1"/>
<dbReference type="GO" id="GO:0005524">
    <property type="term" value="F:ATP binding"/>
    <property type="evidence" value="ECO:0007669"/>
    <property type="project" value="UniProtKB-UniRule"/>
</dbReference>
<dbReference type="RefSeq" id="WP_081191590.1">
    <property type="nucleotide sequence ID" value="NZ_MWIH01000005.1"/>
</dbReference>
<accession>A0A1V9A5Y1</accession>
<dbReference type="InterPro" id="IPR000719">
    <property type="entry name" value="Prot_kinase_dom"/>
</dbReference>
<proteinExistence type="predicted"/>
<dbReference type="EMBL" id="MWIH01000005">
    <property type="protein sequence ID" value="OQO92542.1"/>
    <property type="molecule type" value="Genomic_DNA"/>
</dbReference>
<dbReference type="PANTHER" id="PTHR43289:SF34">
    <property type="entry name" value="SERINE_THREONINE-PROTEIN KINASE YBDM-RELATED"/>
    <property type="match status" value="1"/>
</dbReference>
<dbReference type="SMART" id="SM00220">
    <property type="entry name" value="S_TKc"/>
    <property type="match status" value="1"/>
</dbReference>
<dbReference type="InterPro" id="IPR011009">
    <property type="entry name" value="Kinase-like_dom_sf"/>
</dbReference>
<feature type="domain" description="Protein kinase" evidence="6">
    <location>
        <begin position="15"/>
        <end position="274"/>
    </location>
</feature>
<comment type="caution">
    <text evidence="7">The sequence shown here is derived from an EMBL/GenBank/DDBJ whole genome shotgun (WGS) entry which is preliminary data.</text>
</comment>
<keyword evidence="4 5" id="KW-0067">ATP-binding</keyword>
<dbReference type="Gene3D" id="1.10.510.10">
    <property type="entry name" value="Transferase(Phosphotransferase) domain 1"/>
    <property type="match status" value="1"/>
</dbReference>
<dbReference type="SUPFAM" id="SSF56112">
    <property type="entry name" value="Protein kinase-like (PK-like)"/>
    <property type="match status" value="1"/>
</dbReference>
<dbReference type="GO" id="GO:0004674">
    <property type="term" value="F:protein serine/threonine kinase activity"/>
    <property type="evidence" value="ECO:0007669"/>
    <property type="project" value="UniProtKB-KW"/>
</dbReference>
<dbReference type="Pfam" id="PF00069">
    <property type="entry name" value="Pkinase"/>
    <property type="match status" value="1"/>
</dbReference>
<evidence type="ECO:0000313" key="7">
    <source>
        <dbReference type="EMBL" id="OQO92542.1"/>
    </source>
</evidence>
<protein>
    <submittedName>
        <fullName evidence="7">Serine/threonine protein kinase</fullName>
    </submittedName>
</protein>
<keyword evidence="7" id="KW-0723">Serine/threonine-protein kinase</keyword>
<evidence type="ECO:0000256" key="4">
    <source>
        <dbReference type="ARBA" id="ARBA00022840"/>
    </source>
</evidence>
<name>A0A1V9A5Y1_SACPI</name>